<evidence type="ECO:0000256" key="3">
    <source>
        <dbReference type="PIRNR" id="PIRNR006223"/>
    </source>
</evidence>
<dbReference type="InterPro" id="IPR007453">
    <property type="entry name" value="DsrC/TusE"/>
</dbReference>
<dbReference type="Proteomes" id="UP000218899">
    <property type="component" value="Chromosome"/>
</dbReference>
<dbReference type="EC" id="2.8.1.-" evidence="3"/>
<dbReference type="InterPro" id="IPR043163">
    <property type="entry name" value="DsrC-like_N"/>
</dbReference>
<dbReference type="GO" id="GO:0005737">
    <property type="term" value="C:cytoplasm"/>
    <property type="evidence" value="ECO:0007669"/>
    <property type="project" value="UniProtKB-SubCell"/>
</dbReference>
<dbReference type="NCBIfam" id="TIGR03342">
    <property type="entry name" value="dsrC_tusE_dsvC"/>
    <property type="match status" value="1"/>
</dbReference>
<dbReference type="Gene3D" id="3.30.1420.10">
    <property type="match status" value="1"/>
</dbReference>
<feature type="region of interest" description="Disordered" evidence="4">
    <location>
        <begin position="88"/>
        <end position="112"/>
    </location>
</feature>
<name>A0A1B4V7E0_9GAMM</name>
<dbReference type="InterPro" id="IPR025526">
    <property type="entry name" value="DsrC-like_dom_sf"/>
</dbReference>
<dbReference type="PANTHER" id="PTHR37010:SF1">
    <property type="entry name" value="SULFURTRANSFERASE TUSE"/>
    <property type="match status" value="1"/>
</dbReference>
<keyword evidence="2" id="KW-0963">Cytoplasm</keyword>
<dbReference type="KEGG" id="sva:SVA_1949"/>
<dbReference type="PIRSF" id="PIRSF006223">
    <property type="entry name" value="DsrC_TusE"/>
    <property type="match status" value="1"/>
</dbReference>
<dbReference type="Pfam" id="PF04358">
    <property type="entry name" value="DsrC"/>
    <property type="match status" value="1"/>
</dbReference>
<dbReference type="GO" id="GO:0097163">
    <property type="term" value="F:sulfur carrier activity"/>
    <property type="evidence" value="ECO:0007669"/>
    <property type="project" value="TreeGrafter"/>
</dbReference>
<dbReference type="Gene3D" id="1.10.10.370">
    <property type="entry name" value="DsrC-like protein, C-terminal domain"/>
    <property type="match status" value="1"/>
</dbReference>
<organism evidence="5 6">
    <name type="scientific">Sulfurifustis variabilis</name>
    <dbReference type="NCBI Taxonomy" id="1675686"/>
    <lineage>
        <taxon>Bacteria</taxon>
        <taxon>Pseudomonadati</taxon>
        <taxon>Pseudomonadota</taxon>
        <taxon>Gammaproteobacteria</taxon>
        <taxon>Acidiferrobacterales</taxon>
        <taxon>Acidiferrobacteraceae</taxon>
        <taxon>Sulfurifustis</taxon>
    </lineage>
</organism>
<comment type="function">
    <text evidence="3">Part of a sulfur-relay system.</text>
</comment>
<dbReference type="AlphaFoldDB" id="A0A1B4V7E0"/>
<dbReference type="RefSeq" id="WP_096461005.1">
    <property type="nucleotide sequence ID" value="NZ_AP014936.1"/>
</dbReference>
<dbReference type="GO" id="GO:0002143">
    <property type="term" value="P:tRNA wobble position uridine thiolation"/>
    <property type="evidence" value="ECO:0007669"/>
    <property type="project" value="TreeGrafter"/>
</dbReference>
<comment type="similarity">
    <text evidence="3">Belongs to the dsrC/tusE family.</text>
</comment>
<evidence type="ECO:0000313" key="5">
    <source>
        <dbReference type="EMBL" id="BAU48502.1"/>
    </source>
</evidence>
<protein>
    <recommendedName>
        <fullName evidence="3">Sulfurtransferase</fullName>
        <ecNumber evidence="3">2.8.1.-</ecNumber>
    </recommendedName>
</protein>
<evidence type="ECO:0000313" key="6">
    <source>
        <dbReference type="Proteomes" id="UP000218899"/>
    </source>
</evidence>
<dbReference type="SUPFAM" id="SSF69721">
    <property type="entry name" value="DsrC, the gamma subunit of dissimilatory sulfite reductase"/>
    <property type="match status" value="1"/>
</dbReference>
<comment type="subcellular location">
    <subcellularLocation>
        <location evidence="1">Cytoplasm</location>
    </subcellularLocation>
</comment>
<dbReference type="InterPro" id="IPR042072">
    <property type="entry name" value="DsrC-like_C"/>
</dbReference>
<evidence type="ECO:0000256" key="4">
    <source>
        <dbReference type="SAM" id="MobiDB-lite"/>
    </source>
</evidence>
<evidence type="ECO:0000256" key="1">
    <source>
        <dbReference type="ARBA" id="ARBA00004496"/>
    </source>
</evidence>
<dbReference type="OrthoDB" id="9786347at2"/>
<dbReference type="EMBL" id="AP014936">
    <property type="protein sequence ID" value="BAU48502.1"/>
    <property type="molecule type" value="Genomic_DNA"/>
</dbReference>
<keyword evidence="3" id="KW-0808">Transferase</keyword>
<evidence type="ECO:0000256" key="2">
    <source>
        <dbReference type="ARBA" id="ARBA00022490"/>
    </source>
</evidence>
<reference evidence="5 6" key="1">
    <citation type="submission" date="2015-08" db="EMBL/GenBank/DDBJ databases">
        <title>Complete genome sequence of Sulfurifustis variabilis.</title>
        <authorList>
            <person name="Miura A."/>
            <person name="Kojima H."/>
            <person name="Fukui M."/>
        </authorList>
    </citation>
    <scope>NUCLEOTIDE SEQUENCE [LARGE SCALE GENOMIC DNA]</scope>
    <source>
        <strain evidence="6">skN76</strain>
    </source>
</reference>
<dbReference type="PANTHER" id="PTHR37010">
    <property type="entry name" value="SULFURTRANSFERASE TUSE"/>
    <property type="match status" value="1"/>
</dbReference>
<sequence length="112" mass="12879">MSFEFNGNQIETDANGFLLNAEDWSRELAEHMAQMEGIALTEKHWDIIEYLRDEFFNNNQSQPNTRHIVKAMSDKWGTNVGQKDVYDLFPKDPSKQGGRIAGLPESRRKGGY</sequence>
<keyword evidence="6" id="KW-1185">Reference proteome</keyword>
<gene>
    <name evidence="5" type="ORF">SVA_1949</name>
</gene>
<proteinExistence type="inferred from homology"/>
<dbReference type="GO" id="GO:0016740">
    <property type="term" value="F:transferase activity"/>
    <property type="evidence" value="ECO:0007669"/>
    <property type="project" value="UniProtKB-KW"/>
</dbReference>
<accession>A0A1B4V7E0</accession>